<keyword evidence="4" id="KW-0720">Serine protease</keyword>
<evidence type="ECO:0000256" key="1">
    <source>
        <dbReference type="ARBA" id="ARBA00006534"/>
    </source>
</evidence>
<dbReference type="InterPro" id="IPR005320">
    <property type="entry name" value="Peptidase_S51"/>
</dbReference>
<evidence type="ECO:0000256" key="4">
    <source>
        <dbReference type="ARBA" id="ARBA00022825"/>
    </source>
</evidence>
<dbReference type="RefSeq" id="WP_169657604.1">
    <property type="nucleotide sequence ID" value="NZ_JABANE010000039.1"/>
</dbReference>
<dbReference type="EMBL" id="JABANE010000039">
    <property type="protein sequence ID" value="NME69326.1"/>
    <property type="molecule type" value="Genomic_DNA"/>
</dbReference>
<dbReference type="GO" id="GO:0006508">
    <property type="term" value="P:proteolysis"/>
    <property type="evidence" value="ECO:0007669"/>
    <property type="project" value="UniProtKB-KW"/>
</dbReference>
<evidence type="ECO:0000313" key="7">
    <source>
        <dbReference type="Proteomes" id="UP000576082"/>
    </source>
</evidence>
<feature type="chain" id="PRO_5031397571" evidence="5">
    <location>
        <begin position="24"/>
        <end position="638"/>
    </location>
</feature>
<organism evidence="6 7">
    <name type="scientific">Flammeovirga aprica JL-4</name>
    <dbReference type="NCBI Taxonomy" id="694437"/>
    <lineage>
        <taxon>Bacteria</taxon>
        <taxon>Pseudomonadati</taxon>
        <taxon>Bacteroidota</taxon>
        <taxon>Cytophagia</taxon>
        <taxon>Cytophagales</taxon>
        <taxon>Flammeovirgaceae</taxon>
        <taxon>Flammeovirga</taxon>
    </lineage>
</organism>
<name>A0A7X9XA56_9BACT</name>
<feature type="signal peptide" evidence="5">
    <location>
        <begin position="1"/>
        <end position="23"/>
    </location>
</feature>
<gene>
    <name evidence="6" type="ORF">HHU12_15225</name>
</gene>
<dbReference type="PANTHER" id="PTHR36175">
    <property type="entry name" value="CYANOPHYCINASE"/>
    <property type="match status" value="1"/>
</dbReference>
<dbReference type="AlphaFoldDB" id="A0A7X9XA56"/>
<evidence type="ECO:0000256" key="5">
    <source>
        <dbReference type="SAM" id="SignalP"/>
    </source>
</evidence>
<evidence type="ECO:0000256" key="3">
    <source>
        <dbReference type="ARBA" id="ARBA00022801"/>
    </source>
</evidence>
<dbReference type="Gene3D" id="3.40.50.880">
    <property type="match status" value="1"/>
</dbReference>
<keyword evidence="5" id="KW-0732">Signal</keyword>
<comment type="similarity">
    <text evidence="1">Belongs to the peptidase S51 family.</text>
</comment>
<keyword evidence="7" id="KW-1185">Reference proteome</keyword>
<reference evidence="6 7" key="1">
    <citation type="submission" date="2020-04" db="EMBL/GenBank/DDBJ databases">
        <title>Flammeovirga sp. SR4, a novel species isolated from seawater.</title>
        <authorList>
            <person name="Wang X."/>
        </authorList>
    </citation>
    <scope>NUCLEOTIDE SEQUENCE [LARGE SCALE GENOMIC DNA]</scope>
    <source>
        <strain evidence="6 7">ATCC 23126</strain>
    </source>
</reference>
<dbReference type="PANTHER" id="PTHR36175:SF1">
    <property type="entry name" value="CYANOPHYCINASE"/>
    <property type="match status" value="1"/>
</dbReference>
<protein>
    <submittedName>
        <fullName evidence="6">Cyanophycinase</fullName>
    </submittedName>
</protein>
<sequence>MRQYYYLMLAVLVSSIFNSSLFAQDIPLLLVGGGSEIKGGWSDEPYQWFVDQSENKKVAIISYAEVDDDWLKNYFLALGAEEVKDFKIDRTNANNADLISELRGYTAFFFKGGDQNKYYSYYKNSSFHQLLEDKITDGVVLGGTSAGMAILASIVYTAERGSLYPEDGFNNMDAKYFTFQNDFLNVLPNTLVDTHFAERGRLTRLMSMLAYWNIHNSNDNPIGIGVDDRTALCIDKTKVSTVYGTGAVSFITLNSTHNIAPSSPLQLKNNQITSCIHGQQYNLTNQLKLSADSISKLNNSKIHQNKVSLINGGEFEDYLQNSSKKTMVIYDQTTSIENTWGENVTLLNLKDLPTSQLEDFKKTLQEKEEFLLLPFGSQYITDFYDENSILNWVLNQMKSSTTQVYVFDEAIPFAGAIYASNLYANASAAYNGNLSYKEGLGLIEKMLIVNDIFKESDYSENLLGVLQEGLMTQDLQWTVGITEKSVTTFQVKEKQWEVDYSGESSSIVFENQSDHYSLANSKRAIVGYPSITSHVIFNNTTLLKEVSFEEYKPTFNSIIINDLKETNGIHFQWKNDQLIFQDLGDRKIQLIDFQGRLQNEFISSAQFIDLPIQSNIPMIIRAIDLNSGAQKTLKIKRN</sequence>
<dbReference type="SUPFAM" id="SSF52317">
    <property type="entry name" value="Class I glutamine amidotransferase-like"/>
    <property type="match status" value="1"/>
</dbReference>
<dbReference type="Pfam" id="PF03575">
    <property type="entry name" value="Peptidase_S51"/>
    <property type="match status" value="1"/>
</dbReference>
<proteinExistence type="inferred from homology"/>
<dbReference type="GO" id="GO:0008236">
    <property type="term" value="F:serine-type peptidase activity"/>
    <property type="evidence" value="ECO:0007669"/>
    <property type="project" value="UniProtKB-KW"/>
</dbReference>
<accession>A0A7X9XA56</accession>
<keyword evidence="2" id="KW-0645">Protease</keyword>
<evidence type="ECO:0000313" key="6">
    <source>
        <dbReference type="EMBL" id="NME69326.1"/>
    </source>
</evidence>
<dbReference type="InterPro" id="IPR029062">
    <property type="entry name" value="Class_I_gatase-like"/>
</dbReference>
<keyword evidence="3" id="KW-0378">Hydrolase</keyword>
<dbReference type="Proteomes" id="UP000576082">
    <property type="component" value="Unassembled WGS sequence"/>
</dbReference>
<comment type="caution">
    <text evidence="6">The sequence shown here is derived from an EMBL/GenBank/DDBJ whole genome shotgun (WGS) entry which is preliminary data.</text>
</comment>
<evidence type="ECO:0000256" key="2">
    <source>
        <dbReference type="ARBA" id="ARBA00022670"/>
    </source>
</evidence>
<dbReference type="CDD" id="cd03145">
    <property type="entry name" value="GAT1_cyanophycinase"/>
    <property type="match status" value="1"/>
</dbReference>